<evidence type="ECO:0000256" key="2">
    <source>
        <dbReference type="SAM" id="SignalP"/>
    </source>
</evidence>
<evidence type="ECO:0000313" key="3">
    <source>
        <dbReference type="EMBL" id="GEL97605.1"/>
    </source>
</evidence>
<dbReference type="OrthoDB" id="3467737at2"/>
<dbReference type="Proteomes" id="UP000321049">
    <property type="component" value="Unassembled WGS sequence"/>
</dbReference>
<dbReference type="Gene3D" id="3.40.50.1820">
    <property type="entry name" value="alpha/beta hydrolase"/>
    <property type="match status" value="1"/>
</dbReference>
<evidence type="ECO:0008006" key="5">
    <source>
        <dbReference type="Google" id="ProtNLM"/>
    </source>
</evidence>
<reference evidence="3 4" key="1">
    <citation type="submission" date="2019-07" db="EMBL/GenBank/DDBJ databases">
        <title>Whole genome shotgun sequence of Cellulomonas terrae NBRC 100819.</title>
        <authorList>
            <person name="Hosoyama A."/>
            <person name="Uohara A."/>
            <person name="Ohji S."/>
            <person name="Ichikawa N."/>
        </authorList>
    </citation>
    <scope>NUCLEOTIDE SEQUENCE [LARGE SCALE GENOMIC DNA]</scope>
    <source>
        <strain evidence="3 4">NBRC 100819</strain>
    </source>
</reference>
<dbReference type="RefSeq" id="WP_146845170.1">
    <property type="nucleotide sequence ID" value="NZ_BJWH01000004.1"/>
</dbReference>
<protein>
    <recommendedName>
        <fullName evidence="5">Alpha/beta hydrolase</fullName>
    </recommendedName>
</protein>
<dbReference type="SUPFAM" id="SSF53474">
    <property type="entry name" value="alpha/beta-Hydrolases"/>
    <property type="match status" value="1"/>
</dbReference>
<sequence>MPSAARLLLPALAVLSLAACTSSGGTDDTAPEPTSSQPAPAGISASLTPAETPPCLPEGTATVTTGPQDDPTLVSFTGSGTKGVLLAPQNQGDACQWADELGRLAGEGYLVASFGWAADGASSFIGAVDVLRSLGATDVALVGASKGGAYAAAFADDVDAVSVVALGPPAVFDGQDAQSESSRYTGPLLVIASTDDSSVGVDSSRDVSRADDPSTFLELSGSAHGVALLDSEHRQQVQDAIDQQLAVGFGG</sequence>
<dbReference type="PROSITE" id="PS51257">
    <property type="entry name" value="PROKAR_LIPOPROTEIN"/>
    <property type="match status" value="1"/>
</dbReference>
<feature type="compositionally biased region" description="Polar residues" evidence="1">
    <location>
        <begin position="22"/>
        <end position="38"/>
    </location>
</feature>
<keyword evidence="4" id="KW-1185">Reference proteome</keyword>
<feature type="chain" id="PRO_5039508997" description="Alpha/beta hydrolase" evidence="2">
    <location>
        <begin position="19"/>
        <end position="251"/>
    </location>
</feature>
<comment type="caution">
    <text evidence="3">The sequence shown here is derived from an EMBL/GenBank/DDBJ whole genome shotgun (WGS) entry which is preliminary data.</text>
</comment>
<dbReference type="AlphaFoldDB" id="A0A511JI45"/>
<name>A0A511JI45_9CELL</name>
<dbReference type="EMBL" id="BJWH01000004">
    <property type="protein sequence ID" value="GEL97605.1"/>
    <property type="molecule type" value="Genomic_DNA"/>
</dbReference>
<dbReference type="InterPro" id="IPR029058">
    <property type="entry name" value="AB_hydrolase_fold"/>
</dbReference>
<gene>
    <name evidence="3" type="ORF">CTE05_11520</name>
</gene>
<organism evidence="3 4">
    <name type="scientific">Cellulomonas terrae</name>
    <dbReference type="NCBI Taxonomy" id="311234"/>
    <lineage>
        <taxon>Bacteria</taxon>
        <taxon>Bacillati</taxon>
        <taxon>Actinomycetota</taxon>
        <taxon>Actinomycetes</taxon>
        <taxon>Micrococcales</taxon>
        <taxon>Cellulomonadaceae</taxon>
        <taxon>Cellulomonas</taxon>
    </lineage>
</organism>
<feature type="region of interest" description="Disordered" evidence="1">
    <location>
        <begin position="22"/>
        <end position="53"/>
    </location>
</feature>
<proteinExistence type="predicted"/>
<evidence type="ECO:0000313" key="4">
    <source>
        <dbReference type="Proteomes" id="UP000321049"/>
    </source>
</evidence>
<feature type="signal peptide" evidence="2">
    <location>
        <begin position="1"/>
        <end position="18"/>
    </location>
</feature>
<evidence type="ECO:0000256" key="1">
    <source>
        <dbReference type="SAM" id="MobiDB-lite"/>
    </source>
</evidence>
<keyword evidence="2" id="KW-0732">Signal</keyword>
<accession>A0A511JI45</accession>